<keyword evidence="5" id="KW-0406">Ion transport</keyword>
<evidence type="ECO:0000256" key="4">
    <source>
        <dbReference type="ARBA" id="ARBA00022989"/>
    </source>
</evidence>
<name>A0AAV0NQM0_9ROSI</name>
<keyword evidence="4 11" id="KW-1133">Transmembrane helix</keyword>
<comment type="caution">
    <text evidence="13">The sequence shown here is derived from an EMBL/GenBank/DDBJ whole genome shotgun (WGS) entry which is preliminary data.</text>
</comment>
<dbReference type="AlphaFoldDB" id="A0AAV0NQM0"/>
<keyword evidence="2" id="KW-0813">Transport</keyword>
<evidence type="ECO:0000313" key="13">
    <source>
        <dbReference type="EMBL" id="CAI0460508.1"/>
    </source>
</evidence>
<evidence type="ECO:0000256" key="1">
    <source>
        <dbReference type="ARBA" id="ARBA00004141"/>
    </source>
</evidence>
<dbReference type="InterPro" id="IPR001320">
    <property type="entry name" value="Iontro_rcpt_C"/>
</dbReference>
<gene>
    <name evidence="13" type="ORF">LITE_LOCUS34493</name>
</gene>
<keyword evidence="7" id="KW-0675">Receptor</keyword>
<evidence type="ECO:0000313" key="14">
    <source>
        <dbReference type="Proteomes" id="UP001154282"/>
    </source>
</evidence>
<keyword evidence="8" id="KW-0325">Glycoprotein</keyword>
<dbReference type="PANTHER" id="PTHR18966">
    <property type="entry name" value="IONOTROPIC GLUTAMATE RECEPTOR"/>
    <property type="match status" value="1"/>
</dbReference>
<evidence type="ECO:0000256" key="10">
    <source>
        <dbReference type="ARBA" id="ARBA00023303"/>
    </source>
</evidence>
<dbReference type="GO" id="GO:0016020">
    <property type="term" value="C:membrane"/>
    <property type="evidence" value="ECO:0007669"/>
    <property type="project" value="UniProtKB-SubCell"/>
</dbReference>
<organism evidence="13 14">
    <name type="scientific">Linum tenue</name>
    <dbReference type="NCBI Taxonomy" id="586396"/>
    <lineage>
        <taxon>Eukaryota</taxon>
        <taxon>Viridiplantae</taxon>
        <taxon>Streptophyta</taxon>
        <taxon>Embryophyta</taxon>
        <taxon>Tracheophyta</taxon>
        <taxon>Spermatophyta</taxon>
        <taxon>Magnoliopsida</taxon>
        <taxon>eudicotyledons</taxon>
        <taxon>Gunneridae</taxon>
        <taxon>Pentapetalae</taxon>
        <taxon>rosids</taxon>
        <taxon>fabids</taxon>
        <taxon>Malpighiales</taxon>
        <taxon>Linaceae</taxon>
        <taxon>Linum</taxon>
    </lineage>
</organism>
<sequence>MESGLVVVVPMKQAKSSPWAFMKPFTIQMWCVTGAFFLLVGSVVWILEHRMNHEFRGPPSQQLITIFWSVQLALHI</sequence>
<comment type="subcellular location">
    <subcellularLocation>
        <location evidence="1">Membrane</location>
        <topology evidence="1">Multi-pass membrane protein</topology>
    </subcellularLocation>
</comment>
<feature type="transmembrane region" description="Helical" evidence="11">
    <location>
        <begin position="27"/>
        <end position="47"/>
    </location>
</feature>
<dbReference type="Proteomes" id="UP001154282">
    <property type="component" value="Unassembled WGS sequence"/>
</dbReference>
<evidence type="ECO:0000256" key="7">
    <source>
        <dbReference type="ARBA" id="ARBA00023170"/>
    </source>
</evidence>
<dbReference type="Gene3D" id="1.10.287.70">
    <property type="match status" value="1"/>
</dbReference>
<evidence type="ECO:0000256" key="11">
    <source>
        <dbReference type="SAM" id="Phobius"/>
    </source>
</evidence>
<evidence type="ECO:0000259" key="12">
    <source>
        <dbReference type="Pfam" id="PF00060"/>
    </source>
</evidence>
<protein>
    <recommendedName>
        <fullName evidence="12">Ionotropic glutamate receptor C-terminal domain-containing protein</fullName>
    </recommendedName>
</protein>
<dbReference type="EMBL" id="CAMGYJ010000008">
    <property type="protein sequence ID" value="CAI0460508.1"/>
    <property type="molecule type" value="Genomic_DNA"/>
</dbReference>
<dbReference type="Pfam" id="PF00060">
    <property type="entry name" value="Lig_chan"/>
    <property type="match status" value="1"/>
</dbReference>
<keyword evidence="10" id="KW-0407">Ion channel</keyword>
<proteinExistence type="predicted"/>
<keyword evidence="9" id="KW-1071">Ligand-gated ion channel</keyword>
<feature type="domain" description="Ionotropic glutamate receptor C-terminal" evidence="12">
    <location>
        <begin position="27"/>
        <end position="70"/>
    </location>
</feature>
<keyword evidence="3 11" id="KW-0812">Transmembrane</keyword>
<reference evidence="13" key="1">
    <citation type="submission" date="2022-08" db="EMBL/GenBank/DDBJ databases">
        <authorList>
            <person name="Gutierrez-Valencia J."/>
        </authorList>
    </citation>
    <scope>NUCLEOTIDE SEQUENCE</scope>
</reference>
<accession>A0AAV0NQM0</accession>
<dbReference type="InterPro" id="IPR015683">
    <property type="entry name" value="Ionotropic_Glu_rcpt"/>
</dbReference>
<evidence type="ECO:0000256" key="9">
    <source>
        <dbReference type="ARBA" id="ARBA00023286"/>
    </source>
</evidence>
<evidence type="ECO:0000256" key="3">
    <source>
        <dbReference type="ARBA" id="ARBA00022692"/>
    </source>
</evidence>
<evidence type="ECO:0000256" key="2">
    <source>
        <dbReference type="ARBA" id="ARBA00022448"/>
    </source>
</evidence>
<evidence type="ECO:0000256" key="8">
    <source>
        <dbReference type="ARBA" id="ARBA00023180"/>
    </source>
</evidence>
<evidence type="ECO:0000256" key="5">
    <source>
        <dbReference type="ARBA" id="ARBA00023065"/>
    </source>
</evidence>
<keyword evidence="14" id="KW-1185">Reference proteome</keyword>
<dbReference type="GO" id="GO:0015276">
    <property type="term" value="F:ligand-gated monoatomic ion channel activity"/>
    <property type="evidence" value="ECO:0007669"/>
    <property type="project" value="InterPro"/>
</dbReference>
<evidence type="ECO:0000256" key="6">
    <source>
        <dbReference type="ARBA" id="ARBA00023136"/>
    </source>
</evidence>
<keyword evidence="6 11" id="KW-0472">Membrane</keyword>